<evidence type="ECO:0000313" key="1">
    <source>
        <dbReference type="EMBL" id="AJQ93049.1"/>
    </source>
</evidence>
<proteinExistence type="predicted"/>
<dbReference type="KEGG" id="gsn:YC6258_00999"/>
<sequence length="719" mass="82540">MSSNVDTNIVMLKTAHKLDKLPEARITPAAKLIQDYLLEQMQLCLKDLFENADDLLFEIAEKAGSGSEQARYFDAMRGLRVRRKIIDAQFASKVREQVSDCLNKVLNDAAGLKERTVELGIVDNDQMERAVAIESMAAKAIDASGDAWLSFRERLNQVLPVKSYSKNECPLSPYQFGDSFFSSIDFDDWDMKVKLILFKLYDHHIGKQLPEMYFEANEKLRDQGILPDLDISHLRSRARRPAINANYLQNLMAASRGEGSLDMERGQQNGWQGDSMPVTGGAGFQAAYLMPNLNQLQQSVVSTSSNLPVAPAELKQWSQNITQQVLESAKSPIDSDIINLVAMLFEFILEERDLLPQMKQLMARMQIPIIKVALLERSFFDDNQHVARRLLNIMTRSAVGWQADERIDEDPMLAYMEDIVTRLTKEFDDDLQIFHEELQKFESFLDEYQHKRVIYEARLTTAEVQRYEEEKQRDWAREFLNEVLDVAVIPEAIQKLLSTHWYKVLYHTYSRHGEGDQWRNAKRVVTELVWSLQPGVTTHSRERFFAVTPKILLALRKGLTALKLDNGEISRWMSMIDDLHLQEISKHEAPKPEVTRQFQKVQHELKQAQIKPASSFEPEPEPVVPESVDYLARARSLQQGLWYELLQMNGKWLRCHLLTVLGDGERFIFTDRTGEKVADRSLYGLATAMANGKFRQIDDQPIIDRALDTVIDQLSSQAV</sequence>
<dbReference type="OrthoDB" id="6188167at2"/>
<dbReference type="RefSeq" id="WP_044615958.1">
    <property type="nucleotide sequence ID" value="NZ_CP007142.1"/>
</dbReference>
<organism evidence="1 2">
    <name type="scientific">Gynuella sunshinyii YC6258</name>
    <dbReference type="NCBI Taxonomy" id="1445510"/>
    <lineage>
        <taxon>Bacteria</taxon>
        <taxon>Pseudomonadati</taxon>
        <taxon>Pseudomonadota</taxon>
        <taxon>Gammaproteobacteria</taxon>
        <taxon>Oceanospirillales</taxon>
        <taxon>Saccharospirillaceae</taxon>
        <taxon>Gynuella</taxon>
    </lineage>
</organism>
<dbReference type="Pfam" id="PF07793">
    <property type="entry name" value="DUF1631"/>
    <property type="match status" value="1"/>
</dbReference>
<dbReference type="Proteomes" id="UP000032266">
    <property type="component" value="Chromosome"/>
</dbReference>
<keyword evidence="2" id="KW-1185">Reference proteome</keyword>
<name>A0A0C5VS01_9GAMM</name>
<protein>
    <recommendedName>
        <fullName evidence="3">Thymidine phosphorylase</fullName>
    </recommendedName>
</protein>
<gene>
    <name evidence="1" type="ORF">YC6258_00999</name>
</gene>
<evidence type="ECO:0000313" key="2">
    <source>
        <dbReference type="Proteomes" id="UP000032266"/>
    </source>
</evidence>
<dbReference type="EMBL" id="CP007142">
    <property type="protein sequence ID" value="AJQ93049.1"/>
    <property type="molecule type" value="Genomic_DNA"/>
</dbReference>
<accession>A0A0C5VS01</accession>
<reference evidence="1 2" key="1">
    <citation type="submission" date="2014-01" db="EMBL/GenBank/DDBJ databases">
        <title>Full genme sequencing of cellulolytic bacterium Gynuella sunshinyii YC6258T gen. nov., sp. nov.</title>
        <authorList>
            <person name="Khan H."/>
            <person name="Chung E.J."/>
            <person name="Chung Y.R."/>
        </authorList>
    </citation>
    <scope>NUCLEOTIDE SEQUENCE [LARGE SCALE GENOMIC DNA]</scope>
    <source>
        <strain evidence="1 2">YC6258</strain>
    </source>
</reference>
<dbReference type="STRING" id="1445510.YC6258_00999"/>
<dbReference type="HOGENOM" id="CLU_021581_0_0_6"/>
<dbReference type="InterPro" id="IPR012434">
    <property type="entry name" value="DUF1631"/>
</dbReference>
<evidence type="ECO:0008006" key="3">
    <source>
        <dbReference type="Google" id="ProtNLM"/>
    </source>
</evidence>
<dbReference type="AlphaFoldDB" id="A0A0C5VS01"/>